<dbReference type="Proteomes" id="UP001152320">
    <property type="component" value="Chromosome 13"/>
</dbReference>
<evidence type="ECO:0000256" key="1">
    <source>
        <dbReference type="SAM" id="MobiDB-lite"/>
    </source>
</evidence>
<dbReference type="InterPro" id="IPR051133">
    <property type="entry name" value="Adapter_Engulfment-Domain"/>
</dbReference>
<accession>A0A9Q1BQW4</accession>
<dbReference type="OrthoDB" id="5962185at2759"/>
<organism evidence="3 4">
    <name type="scientific">Holothuria leucospilota</name>
    <name type="common">Black long sea cucumber</name>
    <name type="synonym">Mertensiothuria leucospilota</name>
    <dbReference type="NCBI Taxonomy" id="206669"/>
    <lineage>
        <taxon>Eukaryota</taxon>
        <taxon>Metazoa</taxon>
        <taxon>Echinodermata</taxon>
        <taxon>Eleutherozoa</taxon>
        <taxon>Echinozoa</taxon>
        <taxon>Holothuroidea</taxon>
        <taxon>Aspidochirotacea</taxon>
        <taxon>Aspidochirotida</taxon>
        <taxon>Holothuriidae</taxon>
        <taxon>Holothuria</taxon>
    </lineage>
</organism>
<evidence type="ECO:0000259" key="2">
    <source>
        <dbReference type="SMART" id="SM00462"/>
    </source>
</evidence>
<dbReference type="InterPro" id="IPR011993">
    <property type="entry name" value="PH-like_dom_sf"/>
</dbReference>
<dbReference type="EMBL" id="JAIZAY010000013">
    <property type="protein sequence ID" value="KAJ8031162.1"/>
    <property type="molecule type" value="Genomic_DNA"/>
</dbReference>
<gene>
    <name evidence="3" type="ORF">HOLleu_27807</name>
</gene>
<dbReference type="AlphaFoldDB" id="A0A9Q1BQW4"/>
<dbReference type="Pfam" id="PF14719">
    <property type="entry name" value="PID_2"/>
    <property type="match status" value="1"/>
</dbReference>
<feature type="compositionally biased region" description="Basic and acidic residues" evidence="1">
    <location>
        <begin position="215"/>
        <end position="231"/>
    </location>
</feature>
<evidence type="ECO:0000313" key="3">
    <source>
        <dbReference type="EMBL" id="KAJ8031162.1"/>
    </source>
</evidence>
<keyword evidence="4" id="KW-1185">Reference proteome</keyword>
<sequence length="265" mass="30688">MFRRKKKQFLVTPKDSEFIVQYLGSLRTLISKGEGCVEKPLEDIWRKSDHGMESVRTLLTVTKKGIMMKRLDPPRRLTAKEEPQEYYGEQLFMVNRISYCSTGKKLKAIFAWIYRHELRRSAVELRVHAVVCQSAEVAYALGSLVWEKFQFCFRDFKLDRKASDRVLERQQETEDSKQRALPMEVPLRTKMNSRPAYKVEKMPVGKTKSLAAIKKSNENTESAQERKSHEAEDVDDFENGLGFVESAIHTENADFIKANTASNLR</sequence>
<name>A0A9Q1BQW4_HOLLE</name>
<proteinExistence type="predicted"/>
<protein>
    <submittedName>
        <fullName evidence="3">Protein FAM43A</fullName>
    </submittedName>
</protein>
<reference evidence="3" key="1">
    <citation type="submission" date="2021-10" db="EMBL/GenBank/DDBJ databases">
        <title>Tropical sea cucumber genome reveals ecological adaptation and Cuvierian tubules defense mechanism.</title>
        <authorList>
            <person name="Chen T."/>
        </authorList>
    </citation>
    <scope>NUCLEOTIDE SEQUENCE</scope>
    <source>
        <strain evidence="3">Nanhai2018</strain>
        <tissue evidence="3">Muscle</tissue>
    </source>
</reference>
<feature type="region of interest" description="Disordered" evidence="1">
    <location>
        <begin position="208"/>
        <end position="236"/>
    </location>
</feature>
<dbReference type="SUPFAM" id="SSF50729">
    <property type="entry name" value="PH domain-like"/>
    <property type="match status" value="1"/>
</dbReference>
<evidence type="ECO:0000313" key="4">
    <source>
        <dbReference type="Proteomes" id="UP001152320"/>
    </source>
</evidence>
<comment type="caution">
    <text evidence="3">The sequence shown here is derived from an EMBL/GenBank/DDBJ whole genome shotgun (WGS) entry which is preliminary data.</text>
</comment>
<dbReference type="PANTHER" id="PTHR11232">
    <property type="entry name" value="PHOSPHOTYROSINE INTERACTION DOMAIN-CONTAINING FAMILY MEMBER"/>
    <property type="match status" value="1"/>
</dbReference>
<feature type="domain" description="PID" evidence="2">
    <location>
        <begin position="13"/>
        <end position="162"/>
    </location>
</feature>
<dbReference type="SMART" id="SM00462">
    <property type="entry name" value="PTB"/>
    <property type="match status" value="1"/>
</dbReference>
<dbReference type="PANTHER" id="PTHR11232:SF2">
    <property type="entry name" value="FI05246P"/>
    <property type="match status" value="1"/>
</dbReference>
<dbReference type="InterPro" id="IPR006020">
    <property type="entry name" value="PTB/PI_dom"/>
</dbReference>
<dbReference type="Gene3D" id="2.30.29.30">
    <property type="entry name" value="Pleckstrin-homology domain (PH domain)/Phosphotyrosine-binding domain (PTB)"/>
    <property type="match status" value="1"/>
</dbReference>